<gene>
    <name evidence="9" type="ORF">PSAB_17155</name>
</gene>
<evidence type="ECO:0000313" key="9">
    <source>
        <dbReference type="EMBL" id="AHV98331.1"/>
    </source>
</evidence>
<protein>
    <submittedName>
        <fullName evidence="9">Binding-protein-dependent transport system inner membrane protein</fullName>
    </submittedName>
</protein>
<dbReference type="PATRIC" id="fig|1268072.3.peg.3537"/>
<feature type="transmembrane region" description="Helical" evidence="7">
    <location>
        <begin position="139"/>
        <end position="161"/>
    </location>
</feature>
<dbReference type="STRING" id="1268072.PSAB_17155"/>
<dbReference type="GO" id="GO:0055085">
    <property type="term" value="P:transmembrane transport"/>
    <property type="evidence" value="ECO:0007669"/>
    <property type="project" value="InterPro"/>
</dbReference>
<evidence type="ECO:0000256" key="1">
    <source>
        <dbReference type="ARBA" id="ARBA00004651"/>
    </source>
</evidence>
<keyword evidence="5 7" id="KW-1133">Transmembrane helix</keyword>
<dbReference type="Gene3D" id="1.10.3720.10">
    <property type="entry name" value="MetI-like"/>
    <property type="match status" value="1"/>
</dbReference>
<keyword evidence="2" id="KW-0813">Transport</keyword>
<dbReference type="CDD" id="cd06261">
    <property type="entry name" value="TM_PBP2"/>
    <property type="match status" value="1"/>
</dbReference>
<dbReference type="AlphaFoldDB" id="X4ZFQ1"/>
<feature type="transmembrane region" description="Helical" evidence="7">
    <location>
        <begin position="107"/>
        <end position="127"/>
    </location>
</feature>
<dbReference type="InterPro" id="IPR035906">
    <property type="entry name" value="MetI-like_sf"/>
</dbReference>
<evidence type="ECO:0000256" key="4">
    <source>
        <dbReference type="ARBA" id="ARBA00022692"/>
    </source>
</evidence>
<evidence type="ECO:0000313" key="10">
    <source>
        <dbReference type="Proteomes" id="UP000019772"/>
    </source>
</evidence>
<evidence type="ECO:0000256" key="5">
    <source>
        <dbReference type="ARBA" id="ARBA00022989"/>
    </source>
</evidence>
<feature type="domain" description="ABC transmembrane type-1" evidence="8">
    <location>
        <begin position="72"/>
        <end position="280"/>
    </location>
</feature>
<dbReference type="eggNOG" id="COG0395">
    <property type="taxonomic scope" value="Bacteria"/>
</dbReference>
<keyword evidence="10" id="KW-1185">Reference proteome</keyword>
<evidence type="ECO:0000256" key="7">
    <source>
        <dbReference type="SAM" id="Phobius"/>
    </source>
</evidence>
<evidence type="ECO:0000256" key="3">
    <source>
        <dbReference type="ARBA" id="ARBA00022475"/>
    </source>
</evidence>
<comment type="subcellular location">
    <subcellularLocation>
        <location evidence="1">Cell membrane</location>
        <topology evidence="1">Multi-pass membrane protein</topology>
    </subcellularLocation>
</comment>
<dbReference type="EMBL" id="CP004078">
    <property type="protein sequence ID" value="AHV98331.1"/>
    <property type="molecule type" value="Genomic_DNA"/>
</dbReference>
<dbReference type="SUPFAM" id="SSF161098">
    <property type="entry name" value="MetI-like"/>
    <property type="match status" value="1"/>
</dbReference>
<accession>X4ZFQ1</accession>
<reference evidence="9 10" key="1">
    <citation type="journal article" date="2014" name="PLoS Genet.">
        <title>Comparative Genomic Analysis of N2-Fixing and Non-N2-Fixing Paenibacillus spp.: Organization, Evolution and Expression of the Nitrogen Fixation Genes.</title>
        <authorList>
            <person name="Xie J.B."/>
            <person name="Du Z."/>
            <person name="Bai L."/>
            <person name="Tian C."/>
            <person name="Zhang Y."/>
            <person name="Xie J.Y."/>
            <person name="Wang T."/>
            <person name="Liu X."/>
            <person name="Chen X."/>
            <person name="Cheng Q."/>
            <person name="Chen S."/>
            <person name="Li J."/>
        </authorList>
    </citation>
    <scope>NUCLEOTIDE SEQUENCE [LARGE SCALE GENOMIC DNA]</scope>
    <source>
        <strain evidence="9 10">T27</strain>
    </source>
</reference>
<dbReference type="OrthoDB" id="9810086at2"/>
<dbReference type="PROSITE" id="PS50928">
    <property type="entry name" value="ABC_TM1"/>
    <property type="match status" value="1"/>
</dbReference>
<feature type="transmembrane region" description="Helical" evidence="7">
    <location>
        <begin position="12"/>
        <end position="34"/>
    </location>
</feature>
<dbReference type="RefSeq" id="WP_025335818.1">
    <property type="nucleotide sequence ID" value="NZ_CP004078.1"/>
</dbReference>
<organism evidence="9 10">
    <name type="scientific">Paenibacillus sabinae T27</name>
    <dbReference type="NCBI Taxonomy" id="1268072"/>
    <lineage>
        <taxon>Bacteria</taxon>
        <taxon>Bacillati</taxon>
        <taxon>Bacillota</taxon>
        <taxon>Bacilli</taxon>
        <taxon>Bacillales</taxon>
        <taxon>Paenibacillaceae</taxon>
        <taxon>Paenibacillus</taxon>
    </lineage>
</organism>
<feature type="transmembrane region" description="Helical" evidence="7">
    <location>
        <begin position="261"/>
        <end position="280"/>
    </location>
</feature>
<sequence length="295" mass="33286">MNKKEKESWVIHLFFGITSLLMILPLLLVLIASLTDEQSILANGYSFFPEKFSLDAYHYLFILDPGVIFRSYGVTIIVTVVGTIVSLLLTAMLAYPLSRTTLPFRNAFAFFVFFTLLFNGGLVSWYLVYARFIDLRDTVWALIIPGLLLNGFNVLIMRTFFTTTIPPTMIEAAHIDGAGEARIFAQFVVPLSKPVFATIGLFNTIAYWNDWYNSLVFLSRAKFFSLQYMLNMSLLNIQFLSQNSQNTNAASLMQSTPQETMRMAMAIIGIGPILLAYPFFQKYFVKGLTIGAIKG</sequence>
<dbReference type="InterPro" id="IPR000515">
    <property type="entry name" value="MetI-like"/>
</dbReference>
<keyword evidence="6 7" id="KW-0472">Membrane</keyword>
<evidence type="ECO:0000259" key="8">
    <source>
        <dbReference type="PROSITE" id="PS50928"/>
    </source>
</evidence>
<evidence type="ECO:0000256" key="2">
    <source>
        <dbReference type="ARBA" id="ARBA00022448"/>
    </source>
</evidence>
<dbReference type="KEGG" id="psab:PSAB_17155"/>
<dbReference type="Proteomes" id="UP000019772">
    <property type="component" value="Chromosome"/>
</dbReference>
<dbReference type="PANTHER" id="PTHR43744">
    <property type="entry name" value="ABC TRANSPORTER PERMEASE PROTEIN MG189-RELATED-RELATED"/>
    <property type="match status" value="1"/>
</dbReference>
<keyword evidence="3" id="KW-1003">Cell membrane</keyword>
<feature type="transmembrane region" description="Helical" evidence="7">
    <location>
        <begin position="72"/>
        <end position="95"/>
    </location>
</feature>
<evidence type="ECO:0000256" key="6">
    <source>
        <dbReference type="ARBA" id="ARBA00023136"/>
    </source>
</evidence>
<name>X4ZFQ1_9BACL</name>
<proteinExistence type="predicted"/>
<dbReference type="HOGENOM" id="CLU_016047_1_0_9"/>
<dbReference type="PANTHER" id="PTHR43744:SF9">
    <property type="entry name" value="POLYGALACTURONAN_RHAMNOGALACTURONAN TRANSPORT SYSTEM PERMEASE PROTEIN YTCP"/>
    <property type="match status" value="1"/>
</dbReference>
<keyword evidence="4 7" id="KW-0812">Transmembrane</keyword>
<dbReference type="GO" id="GO:0005886">
    <property type="term" value="C:plasma membrane"/>
    <property type="evidence" value="ECO:0007669"/>
    <property type="project" value="UniProtKB-SubCell"/>
</dbReference>